<name>A0AAD5NQN3_ACENE</name>
<reference evidence="1" key="2">
    <citation type="submission" date="2023-02" db="EMBL/GenBank/DDBJ databases">
        <authorList>
            <person name="Swenson N.G."/>
            <person name="Wegrzyn J.L."/>
            <person name="Mcevoy S.L."/>
        </authorList>
    </citation>
    <scope>NUCLEOTIDE SEQUENCE</scope>
    <source>
        <strain evidence="1">91603</strain>
        <tissue evidence="1">Leaf</tissue>
    </source>
</reference>
<dbReference type="AlphaFoldDB" id="A0AAD5NQN3"/>
<accession>A0AAD5NQN3</accession>
<organism evidence="1 2">
    <name type="scientific">Acer negundo</name>
    <name type="common">Box elder</name>
    <dbReference type="NCBI Taxonomy" id="4023"/>
    <lineage>
        <taxon>Eukaryota</taxon>
        <taxon>Viridiplantae</taxon>
        <taxon>Streptophyta</taxon>
        <taxon>Embryophyta</taxon>
        <taxon>Tracheophyta</taxon>
        <taxon>Spermatophyta</taxon>
        <taxon>Magnoliopsida</taxon>
        <taxon>eudicotyledons</taxon>
        <taxon>Gunneridae</taxon>
        <taxon>Pentapetalae</taxon>
        <taxon>rosids</taxon>
        <taxon>malvids</taxon>
        <taxon>Sapindales</taxon>
        <taxon>Sapindaceae</taxon>
        <taxon>Hippocastanoideae</taxon>
        <taxon>Acereae</taxon>
        <taxon>Acer</taxon>
    </lineage>
</organism>
<keyword evidence="2" id="KW-1185">Reference proteome</keyword>
<proteinExistence type="predicted"/>
<gene>
    <name evidence="1" type="ORF">LWI28_015885</name>
</gene>
<evidence type="ECO:0000313" key="2">
    <source>
        <dbReference type="Proteomes" id="UP001064489"/>
    </source>
</evidence>
<comment type="caution">
    <text evidence="1">The sequence shown here is derived from an EMBL/GenBank/DDBJ whole genome shotgun (WGS) entry which is preliminary data.</text>
</comment>
<dbReference type="EMBL" id="JAJSOW010000102">
    <property type="protein sequence ID" value="KAI9177490.1"/>
    <property type="molecule type" value="Genomic_DNA"/>
</dbReference>
<evidence type="ECO:0000313" key="1">
    <source>
        <dbReference type="EMBL" id="KAI9177490.1"/>
    </source>
</evidence>
<protein>
    <submittedName>
        <fullName evidence="1">Uncharacterized protein</fullName>
    </submittedName>
</protein>
<reference evidence="1" key="1">
    <citation type="journal article" date="2022" name="Plant J.">
        <title>Strategies of tolerance reflected in two North American maple genomes.</title>
        <authorList>
            <person name="McEvoy S.L."/>
            <person name="Sezen U.U."/>
            <person name="Trouern-Trend A."/>
            <person name="McMahon S.M."/>
            <person name="Schaberg P.G."/>
            <person name="Yang J."/>
            <person name="Wegrzyn J.L."/>
            <person name="Swenson N.G."/>
        </authorList>
    </citation>
    <scope>NUCLEOTIDE SEQUENCE</scope>
    <source>
        <strain evidence="1">91603</strain>
    </source>
</reference>
<dbReference type="Proteomes" id="UP001064489">
    <property type="component" value="Chromosome 5"/>
</dbReference>
<sequence>MIVLEKVCDGACRAVELKNPTNELLVCKISRHCFDLLLSCVETEPDPQESMNWDTIVGSFLMYVENKACFYMAEKSFFFVPFFVSFLKNFK</sequence>